<name>A0AC35F9S3_9BILA</name>
<proteinExistence type="predicted"/>
<dbReference type="WBParaSite" id="PS1159_v2.g15035.t1">
    <property type="protein sequence ID" value="PS1159_v2.g15035.t1"/>
    <property type="gene ID" value="PS1159_v2.g15035"/>
</dbReference>
<accession>A0AC35F9S3</accession>
<organism evidence="1 2">
    <name type="scientific">Panagrolaimus sp. PS1159</name>
    <dbReference type="NCBI Taxonomy" id="55785"/>
    <lineage>
        <taxon>Eukaryota</taxon>
        <taxon>Metazoa</taxon>
        <taxon>Ecdysozoa</taxon>
        <taxon>Nematoda</taxon>
        <taxon>Chromadorea</taxon>
        <taxon>Rhabditida</taxon>
        <taxon>Tylenchina</taxon>
        <taxon>Panagrolaimomorpha</taxon>
        <taxon>Panagrolaimoidea</taxon>
        <taxon>Panagrolaimidae</taxon>
        <taxon>Panagrolaimus</taxon>
    </lineage>
</organism>
<reference evidence="2" key="1">
    <citation type="submission" date="2022-11" db="UniProtKB">
        <authorList>
            <consortium name="WormBaseParasite"/>
        </authorList>
    </citation>
    <scope>IDENTIFICATION</scope>
</reference>
<evidence type="ECO:0000313" key="1">
    <source>
        <dbReference type="Proteomes" id="UP000887580"/>
    </source>
</evidence>
<dbReference type="Proteomes" id="UP000887580">
    <property type="component" value="Unplaced"/>
</dbReference>
<evidence type="ECO:0000313" key="2">
    <source>
        <dbReference type="WBParaSite" id="PS1159_v2.g15035.t1"/>
    </source>
</evidence>
<sequence>MDMKSYIEHRLSASSVQVRLLCCDKVIKTGTCNFRCNKPWMLLLSANSPRELKTFTMDKILQLPLTIAHPEIKETYFFGWCHISCTRTFC</sequence>
<protein>
    <submittedName>
        <fullName evidence="2">Uncharacterized protein</fullName>
    </submittedName>
</protein>